<dbReference type="CDD" id="cd06257">
    <property type="entry name" value="DnaJ"/>
    <property type="match status" value="1"/>
</dbReference>
<gene>
    <name evidence="4" type="ORF">BCR44DRAFT_239247</name>
</gene>
<keyword evidence="2" id="KW-1133">Transmembrane helix</keyword>
<reference evidence="4 5" key="1">
    <citation type="submission" date="2016-07" db="EMBL/GenBank/DDBJ databases">
        <title>Pervasive Adenine N6-methylation of Active Genes in Fungi.</title>
        <authorList>
            <consortium name="DOE Joint Genome Institute"/>
            <person name="Mondo S.J."/>
            <person name="Dannebaum R.O."/>
            <person name="Kuo R.C."/>
            <person name="Labutti K."/>
            <person name="Haridas S."/>
            <person name="Kuo A."/>
            <person name="Salamov A."/>
            <person name="Ahrendt S.R."/>
            <person name="Lipzen A."/>
            <person name="Sullivan W."/>
            <person name="Andreopoulos W.B."/>
            <person name="Clum A."/>
            <person name="Lindquist E."/>
            <person name="Daum C."/>
            <person name="Ramamoorthy G.K."/>
            <person name="Gryganskyi A."/>
            <person name="Culley D."/>
            <person name="Magnuson J.K."/>
            <person name="James T.Y."/>
            <person name="O'Malley M.A."/>
            <person name="Stajich J.E."/>
            <person name="Spatafora J.W."/>
            <person name="Visel A."/>
            <person name="Grigoriev I.V."/>
        </authorList>
    </citation>
    <scope>NUCLEOTIDE SEQUENCE [LARGE SCALE GENOMIC DNA]</scope>
    <source>
        <strain evidence="4 5">PL171</strain>
    </source>
</reference>
<dbReference type="SUPFAM" id="SSF158702">
    <property type="entry name" value="Sec63 N-terminal domain-like"/>
    <property type="match status" value="1"/>
</dbReference>
<feature type="transmembrane region" description="Helical" evidence="2">
    <location>
        <begin position="161"/>
        <end position="181"/>
    </location>
</feature>
<dbReference type="STRING" id="765915.A0A1Y2HD33"/>
<comment type="caution">
    <text evidence="4">The sequence shown here is derived from an EMBL/GenBank/DDBJ whole genome shotgun (WGS) entry which is preliminary data.</text>
</comment>
<sequence length="629" mass="67425">MVGVPRSARGTSDNAATLAAKTSGDGILRKIWNGYLSTYSFPNIVLGYGWLSLCYVVYKIFTAGTVVELWDPHSVLGIAASATRSEIKKAYRKLSLALHPDKVVESMRKEAEKKFVEVSKAYKVLTDAKAAANFEKYGNPDGPQATTFGIALPPWMTNTTFVIVAYLSVLALLGFVAYRYFTYGNVFGGSSDKALDNGLLKEPIEKLAQSFKQAKETSPPLSIDQVLTMVTGTARAHHPHFALTPDQLKSIPKSARDVSSNPAMQALQAHMHRSTGDLPADLLTTLDLASDAVLGLAVQRGRLVDLPACFAAQRAIITATKPGDSPLLALPHATPQVVQKLGGSNLSAMGLYKQGRAYFDAKVGNLLSEEQREEMWQAAGDAPYVAVSSATFGDLTYDATPGNETPVHVDAEKIAVTVKLVITTVRDQVENGEAAGVNASPNASPNKKAGKAGKKASSASESATAAPPKVLARELPPAFAHAPYFPDTKRGGLWLFLSETTRPKMAPILNGAFLALDDTSILRARDDTTGEVTVRVAIAGPKVQGTFSIGVHVFAVPHWFVDESRSFKMKLDKWSKKQRAVSGSEKDAAAAKDLEAKYPVIEVPIPKPGTARGNGQQDGEGELKFEENE</sequence>
<dbReference type="Proteomes" id="UP000193411">
    <property type="component" value="Unassembled WGS sequence"/>
</dbReference>
<evidence type="ECO:0000256" key="1">
    <source>
        <dbReference type="SAM" id="MobiDB-lite"/>
    </source>
</evidence>
<feature type="domain" description="J" evidence="3">
    <location>
        <begin position="71"/>
        <end position="138"/>
    </location>
</feature>
<evidence type="ECO:0000313" key="5">
    <source>
        <dbReference type="Proteomes" id="UP000193411"/>
    </source>
</evidence>
<dbReference type="PROSITE" id="PS50076">
    <property type="entry name" value="DNAJ_2"/>
    <property type="match status" value="1"/>
</dbReference>
<dbReference type="PANTHER" id="PTHR24075:SF0">
    <property type="entry name" value="TRANSLOCATION PROTEIN SEC63 HOMOLOG"/>
    <property type="match status" value="1"/>
</dbReference>
<dbReference type="GO" id="GO:0008320">
    <property type="term" value="F:protein transmembrane transporter activity"/>
    <property type="evidence" value="ECO:0007669"/>
    <property type="project" value="TreeGrafter"/>
</dbReference>
<name>A0A1Y2HD33_9FUNG</name>
<dbReference type="SUPFAM" id="SSF46565">
    <property type="entry name" value="Chaperone J-domain"/>
    <property type="match status" value="1"/>
</dbReference>
<dbReference type="PANTHER" id="PTHR24075">
    <property type="entry name" value="SEC63 DOMAIN-CONTAINING"/>
    <property type="match status" value="1"/>
</dbReference>
<dbReference type="GO" id="GO:0031207">
    <property type="term" value="C:Sec62/Sec63 complex"/>
    <property type="evidence" value="ECO:0007669"/>
    <property type="project" value="TreeGrafter"/>
</dbReference>
<feature type="compositionally biased region" description="Low complexity" evidence="1">
    <location>
        <begin position="455"/>
        <end position="467"/>
    </location>
</feature>
<dbReference type="InterPro" id="IPR036869">
    <property type="entry name" value="J_dom_sf"/>
</dbReference>
<organism evidence="4 5">
    <name type="scientific">Catenaria anguillulae PL171</name>
    <dbReference type="NCBI Taxonomy" id="765915"/>
    <lineage>
        <taxon>Eukaryota</taxon>
        <taxon>Fungi</taxon>
        <taxon>Fungi incertae sedis</taxon>
        <taxon>Blastocladiomycota</taxon>
        <taxon>Blastocladiomycetes</taxon>
        <taxon>Blastocladiales</taxon>
        <taxon>Catenariaceae</taxon>
        <taxon>Catenaria</taxon>
    </lineage>
</organism>
<dbReference type="OrthoDB" id="10250354at2759"/>
<proteinExistence type="predicted"/>
<dbReference type="EMBL" id="MCFL01000046">
    <property type="protein sequence ID" value="ORZ32479.1"/>
    <property type="molecule type" value="Genomic_DNA"/>
</dbReference>
<dbReference type="PRINTS" id="PR00625">
    <property type="entry name" value="JDOMAIN"/>
</dbReference>
<protein>
    <recommendedName>
        <fullName evidence="3">J domain-containing protein</fullName>
    </recommendedName>
</protein>
<evidence type="ECO:0000256" key="2">
    <source>
        <dbReference type="SAM" id="Phobius"/>
    </source>
</evidence>
<dbReference type="GO" id="GO:0006620">
    <property type="term" value="P:post-translational protein targeting to endoplasmic reticulum membrane"/>
    <property type="evidence" value="ECO:0007669"/>
    <property type="project" value="TreeGrafter"/>
</dbReference>
<evidence type="ECO:0000259" key="3">
    <source>
        <dbReference type="PROSITE" id="PS50076"/>
    </source>
</evidence>
<dbReference type="Gene3D" id="1.10.287.110">
    <property type="entry name" value="DnaJ domain"/>
    <property type="match status" value="1"/>
</dbReference>
<accession>A0A1Y2HD33</accession>
<dbReference type="SMART" id="SM00271">
    <property type="entry name" value="DnaJ"/>
    <property type="match status" value="1"/>
</dbReference>
<dbReference type="InterPro" id="IPR001623">
    <property type="entry name" value="DnaJ_domain"/>
</dbReference>
<keyword evidence="5" id="KW-1185">Reference proteome</keyword>
<dbReference type="GO" id="GO:0003723">
    <property type="term" value="F:RNA binding"/>
    <property type="evidence" value="ECO:0007669"/>
    <property type="project" value="TreeGrafter"/>
</dbReference>
<dbReference type="GO" id="GO:0006614">
    <property type="term" value="P:SRP-dependent cotranslational protein targeting to membrane"/>
    <property type="evidence" value="ECO:0007669"/>
    <property type="project" value="TreeGrafter"/>
</dbReference>
<keyword evidence="2" id="KW-0472">Membrane</keyword>
<dbReference type="AlphaFoldDB" id="A0A1Y2HD33"/>
<keyword evidence="2" id="KW-0812">Transmembrane</keyword>
<feature type="region of interest" description="Disordered" evidence="1">
    <location>
        <begin position="433"/>
        <end position="467"/>
    </location>
</feature>
<dbReference type="Pfam" id="PF00226">
    <property type="entry name" value="DnaJ"/>
    <property type="match status" value="1"/>
</dbReference>
<evidence type="ECO:0000313" key="4">
    <source>
        <dbReference type="EMBL" id="ORZ32479.1"/>
    </source>
</evidence>
<feature type="region of interest" description="Disordered" evidence="1">
    <location>
        <begin position="605"/>
        <end position="629"/>
    </location>
</feature>